<evidence type="ECO:0000256" key="2">
    <source>
        <dbReference type="PROSITE-ProRule" id="PRU00703"/>
    </source>
</evidence>
<dbReference type="Gene3D" id="3.10.580.10">
    <property type="entry name" value="CBS-domain"/>
    <property type="match status" value="1"/>
</dbReference>
<reference evidence="6" key="1">
    <citation type="submission" date="2017-01" db="EMBL/GenBank/DDBJ databases">
        <authorList>
            <person name="Varghese N."/>
            <person name="Submissions S."/>
        </authorList>
    </citation>
    <scope>NUCLEOTIDE SEQUENCE [LARGE SCALE GENOMIC DNA]</scope>
    <source>
        <strain evidence="6">DSM 24913</strain>
    </source>
</reference>
<dbReference type="PANTHER" id="PTHR43080:SF2">
    <property type="entry name" value="CBS DOMAIN-CONTAINING PROTEIN"/>
    <property type="match status" value="1"/>
</dbReference>
<dbReference type="RefSeq" id="WP_076515432.1">
    <property type="nucleotide sequence ID" value="NZ_FTOH01000005.1"/>
</dbReference>
<evidence type="ECO:0000256" key="1">
    <source>
        <dbReference type="ARBA" id="ARBA00023122"/>
    </source>
</evidence>
<organism evidence="5 6">
    <name type="scientific">Thalassolituus maritimus</name>
    <dbReference type="NCBI Taxonomy" id="484498"/>
    <lineage>
        <taxon>Bacteria</taxon>
        <taxon>Pseudomonadati</taxon>
        <taxon>Pseudomonadota</taxon>
        <taxon>Gammaproteobacteria</taxon>
        <taxon>Oceanospirillales</taxon>
        <taxon>Oceanospirillaceae</taxon>
        <taxon>Thalassolituus</taxon>
    </lineage>
</organism>
<dbReference type="EMBL" id="FTOH01000005">
    <property type="protein sequence ID" value="SIS84281.1"/>
    <property type="molecule type" value="Genomic_DNA"/>
</dbReference>
<sequence length="198" mass="22454">MGLIVFDMGRRVETPVNSPRRRVSPVERPAAVSNIENEPDQTPSSDDLIYSPEGTTERQEHAPQTVAFAADIMTRNVITIRQETTIRDAYQLMREHDIHHLPVIDEHDNLQALVSDRRILRALAEQRSVEHDSVMTVAARPVYCTAESTDIRQTARLLTEYHIGALLVLNNKEQLTGIITRSDLLHLLSEYGPLELWA</sequence>
<feature type="domain" description="CBS" evidence="4">
    <location>
        <begin position="73"/>
        <end position="129"/>
    </location>
</feature>
<dbReference type="SMART" id="SM00116">
    <property type="entry name" value="CBS"/>
    <property type="match status" value="2"/>
</dbReference>
<evidence type="ECO:0000256" key="3">
    <source>
        <dbReference type="SAM" id="MobiDB-lite"/>
    </source>
</evidence>
<gene>
    <name evidence="5" type="ORF">SAMN05421686_105122</name>
</gene>
<dbReference type="InterPro" id="IPR000644">
    <property type="entry name" value="CBS_dom"/>
</dbReference>
<feature type="compositionally biased region" description="Polar residues" evidence="3">
    <location>
        <begin position="34"/>
        <end position="45"/>
    </location>
</feature>
<evidence type="ECO:0000259" key="4">
    <source>
        <dbReference type="PROSITE" id="PS51371"/>
    </source>
</evidence>
<dbReference type="Pfam" id="PF00571">
    <property type="entry name" value="CBS"/>
    <property type="match status" value="2"/>
</dbReference>
<keyword evidence="1 2" id="KW-0129">CBS domain</keyword>
<feature type="region of interest" description="Disordered" evidence="3">
    <location>
        <begin position="16"/>
        <end position="60"/>
    </location>
</feature>
<dbReference type="InterPro" id="IPR046342">
    <property type="entry name" value="CBS_dom_sf"/>
</dbReference>
<dbReference type="OrthoDB" id="5801368at2"/>
<name>A0A1N7ME52_9GAMM</name>
<accession>A0A1N7ME52</accession>
<dbReference type="AlphaFoldDB" id="A0A1N7ME52"/>
<dbReference type="InterPro" id="IPR051257">
    <property type="entry name" value="Diverse_CBS-Domain"/>
</dbReference>
<protein>
    <submittedName>
        <fullName evidence="5">CBS domain-containing protein</fullName>
    </submittedName>
</protein>
<keyword evidence="6" id="KW-1185">Reference proteome</keyword>
<evidence type="ECO:0000313" key="5">
    <source>
        <dbReference type="EMBL" id="SIS84281.1"/>
    </source>
</evidence>
<dbReference type="STRING" id="484498.SAMN05421686_105122"/>
<feature type="domain" description="CBS" evidence="4">
    <location>
        <begin position="135"/>
        <end position="196"/>
    </location>
</feature>
<proteinExistence type="predicted"/>
<evidence type="ECO:0000313" key="6">
    <source>
        <dbReference type="Proteomes" id="UP000185639"/>
    </source>
</evidence>
<dbReference type="Proteomes" id="UP000185639">
    <property type="component" value="Unassembled WGS sequence"/>
</dbReference>
<dbReference type="PROSITE" id="PS51371">
    <property type="entry name" value="CBS"/>
    <property type="match status" value="2"/>
</dbReference>
<dbReference type="PANTHER" id="PTHR43080">
    <property type="entry name" value="CBS DOMAIN-CONTAINING PROTEIN CBSX3, MITOCHONDRIAL"/>
    <property type="match status" value="1"/>
</dbReference>
<dbReference type="SUPFAM" id="SSF54631">
    <property type="entry name" value="CBS-domain pair"/>
    <property type="match status" value="1"/>
</dbReference>